<dbReference type="Proteomes" id="UP001628220">
    <property type="component" value="Unassembled WGS sequence"/>
</dbReference>
<protein>
    <submittedName>
        <fullName evidence="2">Uncharacterized protein</fullName>
    </submittedName>
</protein>
<dbReference type="EMBL" id="BAAFSF010000004">
    <property type="protein sequence ID" value="GAB1252029.1"/>
    <property type="molecule type" value="Genomic_DNA"/>
</dbReference>
<reference evidence="2 3" key="1">
    <citation type="journal article" date="2025" name="Int. J. Syst. Evol. Microbiol.">
        <title>Desulfovibrio falkowii sp. nov., Porphyromonas miyakawae sp. nov., Mediterraneibacter flintii sp. nov. and Owariibacterium komagatae gen. nov., sp. nov., isolated from human faeces.</title>
        <authorList>
            <person name="Hamaguchi T."/>
            <person name="Ohara M."/>
            <person name="Hisatomi A."/>
            <person name="Sekiguchi K."/>
            <person name="Takeda J.I."/>
            <person name="Ueyama J."/>
            <person name="Ito M."/>
            <person name="Nishiwaki H."/>
            <person name="Ogi T."/>
            <person name="Hirayama M."/>
            <person name="Ohkuma M."/>
            <person name="Sakamoto M."/>
            <person name="Ohno K."/>
        </authorList>
    </citation>
    <scope>NUCLEOTIDE SEQUENCE [LARGE SCALE GENOMIC DNA]</scope>
    <source>
        <strain evidence="2 3">13CB11C</strain>
    </source>
</reference>
<keyword evidence="1" id="KW-1133">Transmembrane helix</keyword>
<keyword evidence="1" id="KW-0472">Membrane</keyword>
<comment type="caution">
    <text evidence="2">The sequence shown here is derived from an EMBL/GenBank/DDBJ whole genome shotgun (WGS) entry which is preliminary data.</text>
</comment>
<evidence type="ECO:0000256" key="1">
    <source>
        <dbReference type="SAM" id="Phobius"/>
    </source>
</evidence>
<keyword evidence="1" id="KW-0812">Transmembrane</keyword>
<evidence type="ECO:0000313" key="2">
    <source>
        <dbReference type="EMBL" id="GAB1252029.1"/>
    </source>
</evidence>
<gene>
    <name evidence="2" type="ORF">Tsumi_11350</name>
</gene>
<dbReference type="RefSeq" id="WP_411915800.1">
    <property type="nucleotide sequence ID" value="NZ_BAAFSF010000004.1"/>
</dbReference>
<feature type="transmembrane region" description="Helical" evidence="1">
    <location>
        <begin position="84"/>
        <end position="103"/>
    </location>
</feature>
<proteinExistence type="predicted"/>
<sequence>MDRIQLSKDERIVLRQISLGWKDSSLALSEDRCRLACINLERLGLIRVAWLEGYQILYASLTEYGVSYLAWNPRLRNPIDYKKLGFILACVSLVASIVVALVACSRLW</sequence>
<evidence type="ECO:0000313" key="3">
    <source>
        <dbReference type="Proteomes" id="UP001628220"/>
    </source>
</evidence>
<organism evidence="2 3">
    <name type="scientific">Porphyromonas miyakawae</name>
    <dbReference type="NCBI Taxonomy" id="3137470"/>
    <lineage>
        <taxon>Bacteria</taxon>
        <taxon>Pseudomonadati</taxon>
        <taxon>Bacteroidota</taxon>
        <taxon>Bacteroidia</taxon>
        <taxon>Bacteroidales</taxon>
        <taxon>Porphyromonadaceae</taxon>
        <taxon>Porphyromonas</taxon>
    </lineage>
</organism>
<name>A0ABQ0E2W5_9PORP</name>
<accession>A0ABQ0E2W5</accession>
<keyword evidence="3" id="KW-1185">Reference proteome</keyword>